<dbReference type="Pfam" id="PF04511">
    <property type="entry name" value="DER1"/>
    <property type="match status" value="1"/>
</dbReference>
<evidence type="ECO:0000256" key="3">
    <source>
        <dbReference type="ARBA" id="ARBA00022692"/>
    </source>
</evidence>
<dbReference type="InterPro" id="IPR035952">
    <property type="entry name" value="Rhomboid-like_sf"/>
</dbReference>
<dbReference type="HOGENOM" id="CLU_059047_0_0_1"/>
<accession>W1Q9H6</accession>
<dbReference type="OMA" id="PDCLWFT"/>
<evidence type="ECO:0000313" key="9">
    <source>
        <dbReference type="Proteomes" id="UP000008673"/>
    </source>
</evidence>
<evidence type="ECO:0000256" key="6">
    <source>
        <dbReference type="ARBA" id="ARBA00023136"/>
    </source>
</evidence>
<keyword evidence="9" id="KW-1185">Reference proteome</keyword>
<reference evidence="8 9" key="1">
    <citation type="journal article" date="2013" name="BMC Genomics">
        <title>Genome sequence and analysis of methylotrophic yeast Hansenula polymorpha DL1.</title>
        <authorList>
            <person name="Ravin N.V."/>
            <person name="Eldarov M.A."/>
            <person name="Kadnikov V.V."/>
            <person name="Beletsky A.V."/>
            <person name="Schneider J."/>
            <person name="Mardanova E.S."/>
            <person name="Smekalova E.M."/>
            <person name="Zvereva M.I."/>
            <person name="Dontsova O.A."/>
            <person name="Mardanov A.V."/>
            <person name="Skryabin K.G."/>
        </authorList>
    </citation>
    <scope>NUCLEOTIDE SEQUENCE [LARGE SCALE GENOMIC DNA]</scope>
    <source>
        <strain evidence="9">ATCC 26012 / BCRC 20466 / JCM 22074 / NRRL Y-7560 / DL-1</strain>
    </source>
</reference>
<dbReference type="GO" id="GO:0006950">
    <property type="term" value="P:response to stress"/>
    <property type="evidence" value="ECO:0007669"/>
    <property type="project" value="UniProtKB-ARBA"/>
</dbReference>
<evidence type="ECO:0000256" key="5">
    <source>
        <dbReference type="ARBA" id="ARBA00022989"/>
    </source>
</evidence>
<dbReference type="OrthoDB" id="19102at2759"/>
<dbReference type="Proteomes" id="UP000008673">
    <property type="component" value="Unassembled WGS sequence"/>
</dbReference>
<evidence type="ECO:0000256" key="4">
    <source>
        <dbReference type="ARBA" id="ARBA00022824"/>
    </source>
</evidence>
<feature type="transmembrane region" description="Helical" evidence="7">
    <location>
        <begin position="96"/>
        <end position="118"/>
    </location>
</feature>
<dbReference type="EMBL" id="AEOI02000009">
    <property type="protein sequence ID" value="ESW97490.1"/>
    <property type="molecule type" value="Genomic_DNA"/>
</dbReference>
<comment type="subcellular location">
    <subcellularLocation>
        <location evidence="1 7">Endoplasmic reticulum membrane</location>
        <topology evidence="1 7">Multi-pass membrane protein</topology>
    </subcellularLocation>
</comment>
<dbReference type="AlphaFoldDB" id="W1Q9H6"/>
<proteinExistence type="inferred from homology"/>
<dbReference type="GeneID" id="25774721"/>
<sequence>MSELAQFVSAIPPVTRTITLTSLAMCALNALNVVPYMSFVWYWPAVWNEWQFYRIFTGLLVPHPQPMQGLTEIYMVYSFSRGLEEGKFSRILPDYIYYHLIILPIIVLATFFIAPPLISSTPSLLSALTYTWCVANYDQTVNFYFMQIKASLLPAVFLGFRLLVDGRASFFQALIGMCAAYIYNCIETASLGPLMSVITGQQMLEPPHRVGTTATTTTHNVWYYSQGYLPAPVWLRTTISKLTGIDYNSRIFQRPYGMMFQAKQPAKSAATQTSFLRRMSNNAFQGRGQRLGSTKE</sequence>
<comment type="caution">
    <text evidence="8">The sequence shown here is derived from an EMBL/GenBank/DDBJ whole genome shotgun (WGS) entry which is preliminary data.</text>
</comment>
<organism evidence="8 9">
    <name type="scientific">Ogataea parapolymorpha (strain ATCC 26012 / BCRC 20466 / JCM 22074 / NRRL Y-7560 / DL-1)</name>
    <name type="common">Yeast</name>
    <name type="synonym">Hansenula polymorpha</name>
    <dbReference type="NCBI Taxonomy" id="871575"/>
    <lineage>
        <taxon>Eukaryota</taxon>
        <taxon>Fungi</taxon>
        <taxon>Dikarya</taxon>
        <taxon>Ascomycota</taxon>
        <taxon>Saccharomycotina</taxon>
        <taxon>Pichiomycetes</taxon>
        <taxon>Pichiales</taxon>
        <taxon>Pichiaceae</taxon>
        <taxon>Ogataea</taxon>
    </lineage>
</organism>
<dbReference type="eggNOG" id="KOG0858">
    <property type="taxonomic scope" value="Eukaryota"/>
</dbReference>
<keyword evidence="4 7" id="KW-0256">Endoplasmic reticulum</keyword>
<evidence type="ECO:0000256" key="2">
    <source>
        <dbReference type="ARBA" id="ARBA00008917"/>
    </source>
</evidence>
<dbReference type="RefSeq" id="XP_013933575.1">
    <property type="nucleotide sequence ID" value="XM_014078100.1"/>
</dbReference>
<dbReference type="STRING" id="871575.W1Q9H6"/>
<gene>
    <name evidence="8" type="ORF">HPODL_05299</name>
</gene>
<dbReference type="PANTHER" id="PTHR11009">
    <property type="entry name" value="DER1-LIKE PROTEIN, DERLIN"/>
    <property type="match status" value="1"/>
</dbReference>
<dbReference type="GO" id="GO:0005789">
    <property type="term" value="C:endoplasmic reticulum membrane"/>
    <property type="evidence" value="ECO:0007669"/>
    <property type="project" value="UniProtKB-SubCell"/>
</dbReference>
<dbReference type="InterPro" id="IPR007599">
    <property type="entry name" value="DER1"/>
</dbReference>
<feature type="transmembrane region" description="Helical" evidence="7">
    <location>
        <begin position="144"/>
        <end position="164"/>
    </location>
</feature>
<keyword evidence="6 7" id="KW-0472">Membrane</keyword>
<comment type="function">
    <text evidence="7">May be involved in the degradation of misfolded endoplasmic reticulum (ER) luminal proteins.</text>
</comment>
<keyword evidence="5 7" id="KW-1133">Transmembrane helix</keyword>
<dbReference type="SUPFAM" id="SSF144091">
    <property type="entry name" value="Rhomboid-like"/>
    <property type="match status" value="1"/>
</dbReference>
<dbReference type="KEGG" id="opa:HPODL_05299"/>
<comment type="caution">
    <text evidence="7">Lacks conserved residue(s) required for the propagation of feature annotation.</text>
</comment>
<evidence type="ECO:0000313" key="8">
    <source>
        <dbReference type="EMBL" id="ESW97490.1"/>
    </source>
</evidence>
<protein>
    <recommendedName>
        <fullName evidence="7">Derlin</fullName>
    </recommendedName>
</protein>
<evidence type="ECO:0000256" key="7">
    <source>
        <dbReference type="RuleBase" id="RU363059"/>
    </source>
</evidence>
<name>W1Q9H6_OGAPD</name>
<evidence type="ECO:0000256" key="1">
    <source>
        <dbReference type="ARBA" id="ARBA00004477"/>
    </source>
</evidence>
<feature type="transmembrane region" description="Helical" evidence="7">
    <location>
        <begin position="20"/>
        <end position="43"/>
    </location>
</feature>
<keyword evidence="3 7" id="KW-0812">Transmembrane</keyword>
<comment type="similarity">
    <text evidence="2 7">Belongs to the derlin family.</text>
</comment>